<evidence type="ECO:0000256" key="1">
    <source>
        <dbReference type="SAM" id="Phobius"/>
    </source>
</evidence>
<protein>
    <submittedName>
        <fullName evidence="2">Uncharacterized protein</fullName>
    </submittedName>
</protein>
<keyword evidence="3" id="KW-1185">Reference proteome</keyword>
<dbReference type="Proteomes" id="UP001152320">
    <property type="component" value="Chromosome 11"/>
</dbReference>
<evidence type="ECO:0000313" key="3">
    <source>
        <dbReference type="Proteomes" id="UP001152320"/>
    </source>
</evidence>
<keyword evidence="1" id="KW-0472">Membrane</keyword>
<keyword evidence="1" id="KW-1133">Transmembrane helix</keyword>
<comment type="caution">
    <text evidence="2">The sequence shown here is derived from an EMBL/GenBank/DDBJ whole genome shotgun (WGS) entry which is preliminary data.</text>
</comment>
<gene>
    <name evidence="2" type="ORF">HOLleu_24091</name>
</gene>
<dbReference type="AlphaFoldDB" id="A0A9Q1BVX1"/>
<sequence length="55" mass="5948">MVLIITLLLNPFMVPGGGDIIINTTIIQISTPLITTVVVSIGIVFQEDILSRLLK</sequence>
<evidence type="ECO:0000313" key="2">
    <source>
        <dbReference type="EMBL" id="KAJ8033745.1"/>
    </source>
</evidence>
<feature type="transmembrane region" description="Helical" evidence="1">
    <location>
        <begin position="26"/>
        <end position="45"/>
    </location>
</feature>
<accession>A0A9Q1BVX1</accession>
<keyword evidence="1" id="KW-0812">Transmembrane</keyword>
<proteinExistence type="predicted"/>
<dbReference type="EMBL" id="JAIZAY010000011">
    <property type="protein sequence ID" value="KAJ8033745.1"/>
    <property type="molecule type" value="Genomic_DNA"/>
</dbReference>
<organism evidence="2 3">
    <name type="scientific">Holothuria leucospilota</name>
    <name type="common">Black long sea cucumber</name>
    <name type="synonym">Mertensiothuria leucospilota</name>
    <dbReference type="NCBI Taxonomy" id="206669"/>
    <lineage>
        <taxon>Eukaryota</taxon>
        <taxon>Metazoa</taxon>
        <taxon>Echinodermata</taxon>
        <taxon>Eleutherozoa</taxon>
        <taxon>Echinozoa</taxon>
        <taxon>Holothuroidea</taxon>
        <taxon>Aspidochirotacea</taxon>
        <taxon>Aspidochirotida</taxon>
        <taxon>Holothuriidae</taxon>
        <taxon>Holothuria</taxon>
    </lineage>
</organism>
<name>A0A9Q1BVX1_HOLLE</name>
<reference evidence="2" key="1">
    <citation type="submission" date="2021-10" db="EMBL/GenBank/DDBJ databases">
        <title>Tropical sea cucumber genome reveals ecological adaptation and Cuvierian tubules defense mechanism.</title>
        <authorList>
            <person name="Chen T."/>
        </authorList>
    </citation>
    <scope>NUCLEOTIDE SEQUENCE</scope>
    <source>
        <strain evidence="2">Nanhai2018</strain>
        <tissue evidence="2">Muscle</tissue>
    </source>
</reference>